<dbReference type="InterPro" id="IPR043504">
    <property type="entry name" value="Peptidase_S1_PA_chymotrypsin"/>
</dbReference>
<dbReference type="PRINTS" id="PR00722">
    <property type="entry name" value="CHYMOTRYPSIN"/>
</dbReference>
<feature type="compositionally biased region" description="Basic residues" evidence="3">
    <location>
        <begin position="468"/>
        <end position="488"/>
    </location>
</feature>
<feature type="chain" id="PRO_5046531668" description="Peptidase S1 domain-containing protein" evidence="4">
    <location>
        <begin position="19"/>
        <end position="488"/>
    </location>
</feature>
<keyword evidence="1" id="KW-1015">Disulfide bond</keyword>
<feature type="compositionally biased region" description="Low complexity" evidence="3">
    <location>
        <begin position="291"/>
        <end position="317"/>
    </location>
</feature>
<dbReference type="PANTHER" id="PTHR24250">
    <property type="entry name" value="CHYMOTRYPSIN-RELATED"/>
    <property type="match status" value="1"/>
</dbReference>
<dbReference type="InterPro" id="IPR001314">
    <property type="entry name" value="Peptidase_S1A"/>
</dbReference>
<evidence type="ECO:0000256" key="4">
    <source>
        <dbReference type="SAM" id="SignalP"/>
    </source>
</evidence>
<feature type="region of interest" description="Disordered" evidence="3">
    <location>
        <begin position="291"/>
        <end position="488"/>
    </location>
</feature>
<dbReference type="CDD" id="cd00190">
    <property type="entry name" value="Tryp_SPc"/>
    <property type="match status" value="1"/>
</dbReference>
<evidence type="ECO:0000313" key="6">
    <source>
        <dbReference type="EMBL" id="CAH0402929.1"/>
    </source>
</evidence>
<evidence type="ECO:0000256" key="1">
    <source>
        <dbReference type="ARBA" id="ARBA00023157"/>
    </source>
</evidence>
<dbReference type="PROSITE" id="PS00135">
    <property type="entry name" value="TRYPSIN_SER"/>
    <property type="match status" value="1"/>
</dbReference>
<feature type="domain" description="Peptidase S1" evidence="5">
    <location>
        <begin position="39"/>
        <end position="295"/>
    </location>
</feature>
<dbReference type="SUPFAM" id="SSF50494">
    <property type="entry name" value="Trypsin-like serine proteases"/>
    <property type="match status" value="1"/>
</dbReference>
<gene>
    <name evidence="6" type="ORF">CHILSU_LOCUS6185</name>
</gene>
<feature type="compositionally biased region" description="Acidic residues" evidence="3">
    <location>
        <begin position="411"/>
        <end position="447"/>
    </location>
</feature>
<sequence>MLWATVLLIALAVCQVPAKSTPVVSVDFIENVSRGESRIVSGWDARPGQHPHHVNLRMQSAAGALASCGGSIIHKHWVLTAAHCTALRVSVVIRAGMVYLHQAMVIEETREWHNYPTYVDEMVLIVQPNDISILRIRQPIAFSDFVKPIRIQPRADSYRNYDGKLMYASGHGRTWTGGSTPNALQWVYLRAISNQNCQRWFGTSLITKNSICTQYFNVTSQSTCHGDSGGPLVYEENGVPTLVGVTSFVAGEQSGGCHSGLPAGFIRPGPFHSWFTSVTGLDFDNLEEWATTTETPSTTTEPPTTTPELSTTTQLPSTEPPTTTPELSTTTQLPSTEPPTTTPELSTTTQLPSTEPPSTTWLPTSTEPPSTTWLPTSTESSTTTPELPTAEVETTTWLPTTTTSPPTDKPDESEEKPEESEESGEKESEEEEPESDSDEDSDEDCDPELSQLLKKLQVEVKVKIKMDKTKHKFHHKHTIKHHRKSHHH</sequence>
<dbReference type="Proteomes" id="UP001153292">
    <property type="component" value="Chromosome 21"/>
</dbReference>
<keyword evidence="2" id="KW-0720">Serine protease</keyword>
<dbReference type="InterPro" id="IPR001254">
    <property type="entry name" value="Trypsin_dom"/>
</dbReference>
<keyword evidence="4" id="KW-0732">Signal</keyword>
<keyword evidence="7" id="KW-1185">Reference proteome</keyword>
<evidence type="ECO:0000256" key="3">
    <source>
        <dbReference type="SAM" id="MobiDB-lite"/>
    </source>
</evidence>
<name>A0ABN8B1T0_CHISP</name>
<keyword evidence="2" id="KW-0378">Hydrolase</keyword>
<dbReference type="InterPro" id="IPR009003">
    <property type="entry name" value="Peptidase_S1_PA"/>
</dbReference>
<dbReference type="SMART" id="SM00020">
    <property type="entry name" value="Tryp_SPc"/>
    <property type="match status" value="1"/>
</dbReference>
<evidence type="ECO:0000313" key="7">
    <source>
        <dbReference type="Proteomes" id="UP001153292"/>
    </source>
</evidence>
<dbReference type="InterPro" id="IPR033116">
    <property type="entry name" value="TRYPSIN_SER"/>
</dbReference>
<evidence type="ECO:0000256" key="2">
    <source>
        <dbReference type="RuleBase" id="RU363034"/>
    </source>
</evidence>
<protein>
    <recommendedName>
        <fullName evidence="5">Peptidase S1 domain-containing protein</fullName>
    </recommendedName>
</protein>
<dbReference type="PROSITE" id="PS50240">
    <property type="entry name" value="TRYPSIN_DOM"/>
    <property type="match status" value="1"/>
</dbReference>
<dbReference type="Pfam" id="PF00089">
    <property type="entry name" value="Trypsin"/>
    <property type="match status" value="1"/>
</dbReference>
<feature type="compositionally biased region" description="Low complexity" evidence="3">
    <location>
        <begin position="324"/>
        <end position="335"/>
    </location>
</feature>
<dbReference type="Gene3D" id="2.40.10.10">
    <property type="entry name" value="Trypsin-like serine proteases"/>
    <property type="match status" value="1"/>
</dbReference>
<accession>A0ABN8B1T0</accession>
<dbReference type="PROSITE" id="PS00134">
    <property type="entry name" value="TRYPSIN_HIS"/>
    <property type="match status" value="1"/>
</dbReference>
<keyword evidence="2" id="KW-0645">Protease</keyword>
<dbReference type="InterPro" id="IPR018114">
    <property type="entry name" value="TRYPSIN_HIS"/>
</dbReference>
<evidence type="ECO:0000259" key="5">
    <source>
        <dbReference type="PROSITE" id="PS50240"/>
    </source>
</evidence>
<proteinExistence type="predicted"/>
<feature type="signal peptide" evidence="4">
    <location>
        <begin position="1"/>
        <end position="18"/>
    </location>
</feature>
<reference evidence="6" key="1">
    <citation type="submission" date="2021-12" db="EMBL/GenBank/DDBJ databases">
        <authorList>
            <person name="King R."/>
        </authorList>
    </citation>
    <scope>NUCLEOTIDE SEQUENCE</scope>
</reference>
<feature type="compositionally biased region" description="Basic and acidic residues" evidence="3">
    <location>
        <begin position="456"/>
        <end position="467"/>
    </location>
</feature>
<organism evidence="6 7">
    <name type="scientific">Chilo suppressalis</name>
    <name type="common">Asiatic rice borer moth</name>
    <dbReference type="NCBI Taxonomy" id="168631"/>
    <lineage>
        <taxon>Eukaryota</taxon>
        <taxon>Metazoa</taxon>
        <taxon>Ecdysozoa</taxon>
        <taxon>Arthropoda</taxon>
        <taxon>Hexapoda</taxon>
        <taxon>Insecta</taxon>
        <taxon>Pterygota</taxon>
        <taxon>Neoptera</taxon>
        <taxon>Endopterygota</taxon>
        <taxon>Lepidoptera</taxon>
        <taxon>Glossata</taxon>
        <taxon>Ditrysia</taxon>
        <taxon>Pyraloidea</taxon>
        <taxon>Crambidae</taxon>
        <taxon>Crambinae</taxon>
        <taxon>Chilo</taxon>
    </lineage>
</organism>
<dbReference type="EMBL" id="OU963914">
    <property type="protein sequence ID" value="CAH0402929.1"/>
    <property type="molecule type" value="Genomic_DNA"/>
</dbReference>
<feature type="compositionally biased region" description="Low complexity" evidence="3">
    <location>
        <begin position="342"/>
        <end position="406"/>
    </location>
</feature>